<dbReference type="EMBL" id="FOGO01000001">
    <property type="protein sequence ID" value="SER36141.1"/>
    <property type="molecule type" value="Genomic_DNA"/>
</dbReference>
<proteinExistence type="predicted"/>
<dbReference type="AlphaFoldDB" id="A0A1H9NJR7"/>
<dbReference type="Proteomes" id="UP000182841">
    <property type="component" value="Unassembled WGS sequence"/>
</dbReference>
<evidence type="ECO:0000313" key="3">
    <source>
        <dbReference type="Proteomes" id="UP000182841"/>
    </source>
</evidence>
<sequence length="185" mass="19690">MRGGAPPRTAEPAPLRAGARVAARPATGLTGPRQPLPSVRMDVRGAVYVVLRGPAEKVERTLATLKKAGIFAERSVRGPDAVEAFFHGGDERPSPRFMDVCAAHVAKAAIGTDFTVEETGTISSAAAARQLAYNRRTGEWLGAFIDTQAPQQARSETLAHLAREQGIEVADIELRDPPEFRPAAG</sequence>
<protein>
    <submittedName>
        <fullName evidence="2">Uncharacterized protein</fullName>
    </submittedName>
</protein>
<organism evidence="2 3">
    <name type="scientific">Streptomyces qinglanensis</name>
    <dbReference type="NCBI Taxonomy" id="943816"/>
    <lineage>
        <taxon>Bacteria</taxon>
        <taxon>Bacillati</taxon>
        <taxon>Actinomycetota</taxon>
        <taxon>Actinomycetes</taxon>
        <taxon>Kitasatosporales</taxon>
        <taxon>Streptomycetaceae</taxon>
        <taxon>Streptomyces</taxon>
    </lineage>
</organism>
<keyword evidence="3" id="KW-1185">Reference proteome</keyword>
<feature type="region of interest" description="Disordered" evidence="1">
    <location>
        <begin position="1"/>
        <end position="37"/>
    </location>
</feature>
<evidence type="ECO:0000313" key="2">
    <source>
        <dbReference type="EMBL" id="SER36141.1"/>
    </source>
</evidence>
<evidence type="ECO:0000256" key="1">
    <source>
        <dbReference type="SAM" id="MobiDB-lite"/>
    </source>
</evidence>
<gene>
    <name evidence="2" type="ORF">SAMN05421870_101446</name>
</gene>
<accession>A0A1H9NJR7</accession>
<reference evidence="3" key="1">
    <citation type="submission" date="2016-10" db="EMBL/GenBank/DDBJ databases">
        <authorList>
            <person name="Varghese N."/>
            <person name="Submissions S."/>
        </authorList>
    </citation>
    <scope>NUCLEOTIDE SEQUENCE [LARGE SCALE GENOMIC DNA]</scope>
    <source>
        <strain evidence="3">CGMCC 4.6825</strain>
    </source>
</reference>
<name>A0A1H9NJR7_9ACTN</name>